<comment type="similarity">
    <text evidence="3">Belongs to the FPG family.</text>
</comment>
<evidence type="ECO:0000256" key="13">
    <source>
        <dbReference type="ARBA" id="ARBA00023125"/>
    </source>
</evidence>
<dbReference type="RefSeq" id="WP_194448146.1">
    <property type="nucleotide sequence ID" value="NZ_CP063849.1"/>
</dbReference>
<comment type="catalytic activity">
    <reaction evidence="1">
        <text>Hydrolysis of DNA containing ring-opened 7-methylguanine residues, releasing 2,6-diamino-4-hydroxy-5-(N-methyl)formamidopyrimidine.</text>
        <dbReference type="EC" id="3.2.2.23"/>
    </reaction>
</comment>
<keyword evidence="9" id="KW-0227">DNA damage</keyword>
<keyword evidence="12" id="KW-0862">Zinc</keyword>
<dbReference type="CDD" id="cd08966">
    <property type="entry name" value="EcFpg-like_N"/>
    <property type="match status" value="1"/>
</dbReference>
<evidence type="ECO:0000256" key="14">
    <source>
        <dbReference type="ARBA" id="ARBA00023204"/>
    </source>
</evidence>
<evidence type="ECO:0000256" key="11">
    <source>
        <dbReference type="ARBA" id="ARBA00022801"/>
    </source>
</evidence>
<proteinExistence type="inferred from homology"/>
<dbReference type="SMART" id="SM00898">
    <property type="entry name" value="Fapy_DNA_glyco"/>
    <property type="match status" value="1"/>
</dbReference>
<evidence type="ECO:0000256" key="18">
    <source>
        <dbReference type="ARBA" id="ARBA00030638"/>
    </source>
</evidence>
<dbReference type="SUPFAM" id="SSF81624">
    <property type="entry name" value="N-terminal domain of MutM-like DNA repair proteins"/>
    <property type="match status" value="1"/>
</dbReference>
<dbReference type="InterPro" id="IPR015886">
    <property type="entry name" value="H2TH_FPG"/>
</dbReference>
<dbReference type="SUPFAM" id="SSF46946">
    <property type="entry name" value="S13-like H2TH domain"/>
    <property type="match status" value="1"/>
</dbReference>
<dbReference type="EC" id="4.2.99.18" evidence="6"/>
<comment type="cofactor">
    <cofactor evidence="2">
        <name>Zn(2+)</name>
        <dbReference type="ChEBI" id="CHEBI:29105"/>
    </cofactor>
</comment>
<dbReference type="PROSITE" id="PS51066">
    <property type="entry name" value="ZF_FPG_2"/>
    <property type="match status" value="1"/>
</dbReference>
<evidence type="ECO:0000256" key="1">
    <source>
        <dbReference type="ARBA" id="ARBA00001668"/>
    </source>
</evidence>
<dbReference type="GO" id="GO:0003684">
    <property type="term" value="F:damaged DNA binding"/>
    <property type="evidence" value="ECO:0007669"/>
    <property type="project" value="InterPro"/>
</dbReference>
<dbReference type="InterPro" id="IPR012319">
    <property type="entry name" value="FPG_cat"/>
</dbReference>
<dbReference type="GO" id="GO:0008270">
    <property type="term" value="F:zinc ion binding"/>
    <property type="evidence" value="ECO:0007669"/>
    <property type="project" value="UniProtKB-KW"/>
</dbReference>
<evidence type="ECO:0000259" key="21">
    <source>
        <dbReference type="PROSITE" id="PS51066"/>
    </source>
</evidence>
<dbReference type="InterPro" id="IPR010663">
    <property type="entry name" value="Znf_FPG/IleRS"/>
</dbReference>
<dbReference type="EC" id="3.2.2.23" evidence="5"/>
<dbReference type="InterPro" id="IPR035937">
    <property type="entry name" value="FPG_N"/>
</dbReference>
<evidence type="ECO:0000256" key="5">
    <source>
        <dbReference type="ARBA" id="ARBA00012024"/>
    </source>
</evidence>
<dbReference type="InterPro" id="IPR010979">
    <property type="entry name" value="Ribosomal_uS13-like_H2TH"/>
</dbReference>
<dbReference type="EMBL" id="CP063849">
    <property type="protein sequence ID" value="QOY86477.1"/>
    <property type="molecule type" value="Genomic_DNA"/>
</dbReference>
<dbReference type="InterPro" id="IPR015887">
    <property type="entry name" value="DNA_glyclase_Znf_dom_DNA_BS"/>
</dbReference>
<dbReference type="PANTHER" id="PTHR22993">
    <property type="entry name" value="FORMAMIDOPYRIMIDINE-DNA GLYCOSYLASE"/>
    <property type="match status" value="1"/>
</dbReference>
<keyword evidence="16" id="KW-0511">Multifunctional enzyme</keyword>
<dbReference type="SUPFAM" id="SSF57716">
    <property type="entry name" value="Glucocorticoid receptor-like (DNA-binding domain)"/>
    <property type="match status" value="1"/>
</dbReference>
<comment type="subunit">
    <text evidence="4">Monomer.</text>
</comment>
<dbReference type="Proteomes" id="UP000593892">
    <property type="component" value="Chromosome"/>
</dbReference>
<organism evidence="23 24">
    <name type="scientific">Paludibaculum fermentans</name>
    <dbReference type="NCBI Taxonomy" id="1473598"/>
    <lineage>
        <taxon>Bacteria</taxon>
        <taxon>Pseudomonadati</taxon>
        <taxon>Acidobacteriota</taxon>
        <taxon>Terriglobia</taxon>
        <taxon>Bryobacterales</taxon>
        <taxon>Bryobacteraceae</taxon>
        <taxon>Paludibaculum</taxon>
    </lineage>
</organism>
<name>A0A7S7NMQ9_PALFE</name>
<evidence type="ECO:0000259" key="22">
    <source>
        <dbReference type="PROSITE" id="PS51068"/>
    </source>
</evidence>
<keyword evidence="10 20" id="KW-0863">Zinc-finger</keyword>
<feature type="domain" description="Formamidopyrimidine-DNA glycosylase catalytic" evidence="22">
    <location>
        <begin position="2"/>
        <end position="109"/>
    </location>
</feature>
<evidence type="ECO:0000256" key="9">
    <source>
        <dbReference type="ARBA" id="ARBA00022763"/>
    </source>
</evidence>
<dbReference type="Gene3D" id="1.10.8.50">
    <property type="match status" value="1"/>
</dbReference>
<evidence type="ECO:0000256" key="20">
    <source>
        <dbReference type="PROSITE-ProRule" id="PRU00391"/>
    </source>
</evidence>
<feature type="domain" description="FPG-type" evidence="21">
    <location>
        <begin position="228"/>
        <end position="262"/>
    </location>
</feature>
<dbReference type="PROSITE" id="PS01242">
    <property type="entry name" value="ZF_FPG_1"/>
    <property type="match status" value="1"/>
</dbReference>
<dbReference type="Pfam" id="PF06831">
    <property type="entry name" value="H2TH"/>
    <property type="match status" value="1"/>
</dbReference>
<dbReference type="GO" id="GO:0140078">
    <property type="term" value="F:class I DNA-(apurinic or apyrimidinic site) endonuclease activity"/>
    <property type="evidence" value="ECO:0007669"/>
    <property type="project" value="UniProtKB-EC"/>
</dbReference>
<dbReference type="AlphaFoldDB" id="A0A7S7NMQ9"/>
<keyword evidence="8" id="KW-0479">Metal-binding</keyword>
<accession>A0A7S7NMQ9</accession>
<evidence type="ECO:0000256" key="3">
    <source>
        <dbReference type="ARBA" id="ARBA00009409"/>
    </source>
</evidence>
<dbReference type="SMART" id="SM01232">
    <property type="entry name" value="H2TH"/>
    <property type="match status" value="1"/>
</dbReference>
<dbReference type="Pfam" id="PF06827">
    <property type="entry name" value="zf-FPG_IleRS"/>
    <property type="match status" value="1"/>
</dbReference>
<evidence type="ECO:0000256" key="16">
    <source>
        <dbReference type="ARBA" id="ARBA00023268"/>
    </source>
</evidence>
<evidence type="ECO:0000256" key="19">
    <source>
        <dbReference type="ARBA" id="ARBA00044632"/>
    </source>
</evidence>
<dbReference type="NCBIfam" id="NF002211">
    <property type="entry name" value="PRK01103.1"/>
    <property type="match status" value="1"/>
</dbReference>
<evidence type="ECO:0000256" key="8">
    <source>
        <dbReference type="ARBA" id="ARBA00022723"/>
    </source>
</evidence>
<evidence type="ECO:0000256" key="17">
    <source>
        <dbReference type="ARBA" id="ARBA00023295"/>
    </source>
</evidence>
<dbReference type="NCBIfam" id="TIGR00577">
    <property type="entry name" value="fpg"/>
    <property type="match status" value="1"/>
</dbReference>
<dbReference type="PANTHER" id="PTHR22993:SF9">
    <property type="entry name" value="FORMAMIDOPYRIMIDINE-DNA GLYCOSYLASE"/>
    <property type="match status" value="1"/>
</dbReference>
<dbReference type="Pfam" id="PF01149">
    <property type="entry name" value="Fapy_DNA_glyco"/>
    <property type="match status" value="1"/>
</dbReference>
<evidence type="ECO:0000256" key="2">
    <source>
        <dbReference type="ARBA" id="ARBA00001947"/>
    </source>
</evidence>
<evidence type="ECO:0000256" key="4">
    <source>
        <dbReference type="ARBA" id="ARBA00011245"/>
    </source>
</evidence>
<keyword evidence="11 23" id="KW-0378">Hydrolase</keyword>
<keyword evidence="15 23" id="KW-0456">Lyase</keyword>
<gene>
    <name evidence="23" type="primary">mutM</name>
    <name evidence="23" type="ORF">IRI77_27285</name>
</gene>
<keyword evidence="24" id="KW-1185">Reference proteome</keyword>
<evidence type="ECO:0000256" key="10">
    <source>
        <dbReference type="ARBA" id="ARBA00022771"/>
    </source>
</evidence>
<dbReference type="Gene3D" id="3.20.190.10">
    <property type="entry name" value="MutM-like, N-terminal"/>
    <property type="match status" value="1"/>
</dbReference>
<keyword evidence="13" id="KW-0238">DNA-binding</keyword>
<protein>
    <recommendedName>
        <fullName evidence="7">Formamidopyrimidine-DNA glycosylase</fullName>
        <ecNumber evidence="5">3.2.2.23</ecNumber>
        <ecNumber evidence="6">4.2.99.18</ecNumber>
    </recommendedName>
    <alternativeName>
        <fullName evidence="18">DNA-(apurinic or apyrimidinic site) lyase MutM</fullName>
    </alternativeName>
</protein>
<dbReference type="PROSITE" id="PS51068">
    <property type="entry name" value="FPG_CAT"/>
    <property type="match status" value="1"/>
</dbReference>
<evidence type="ECO:0000256" key="12">
    <source>
        <dbReference type="ARBA" id="ARBA00022833"/>
    </source>
</evidence>
<evidence type="ECO:0000313" key="24">
    <source>
        <dbReference type="Proteomes" id="UP000593892"/>
    </source>
</evidence>
<evidence type="ECO:0000256" key="6">
    <source>
        <dbReference type="ARBA" id="ARBA00012720"/>
    </source>
</evidence>
<dbReference type="FunFam" id="1.10.8.50:FF:000003">
    <property type="entry name" value="Formamidopyrimidine-DNA glycosylase"/>
    <property type="match status" value="1"/>
</dbReference>
<sequence length="263" mass="28869">MPELPEVETIVRTLRPRVAGRRILEARYLSPYAAGHQPEAMAAGLTGRTIVDLRRAAKYLVFDLDQGFLSVHLRMTGKLLFDAVPGPFARAILTLDPGTLIFDDVRQFGRFLWSPELPANVAALGPEPFDLQPAAFAQRLRARRAHVKPLLLNQQFIGGLGNIYVDEALHRAGIHPLAQSSGLSARRAQLLHATIIEVLAEAIAAGGSSISDYVDAEGRAGSFQRFHRVYGREGEPCLQCGKPIHRIVVGQRGTHFCPACQKR</sequence>
<keyword evidence="17 23" id="KW-0326">Glycosidase</keyword>
<dbReference type="InterPro" id="IPR000214">
    <property type="entry name" value="Znf_DNA_glyclase/AP_lyase"/>
</dbReference>
<evidence type="ECO:0000256" key="7">
    <source>
        <dbReference type="ARBA" id="ARBA00016240"/>
    </source>
</evidence>
<dbReference type="GO" id="GO:0006284">
    <property type="term" value="P:base-excision repair"/>
    <property type="evidence" value="ECO:0007669"/>
    <property type="project" value="InterPro"/>
</dbReference>
<comment type="catalytic activity">
    <reaction evidence="19">
        <text>2'-deoxyribonucleotide-(2'-deoxyribose 5'-phosphate)-2'-deoxyribonucleotide-DNA = a 3'-end 2'-deoxyribonucleotide-(2,3-dehydro-2,3-deoxyribose 5'-phosphate)-DNA + a 5'-end 5'-phospho-2'-deoxyribonucleoside-DNA + H(+)</text>
        <dbReference type="Rhea" id="RHEA:66592"/>
        <dbReference type="Rhea" id="RHEA-COMP:13180"/>
        <dbReference type="Rhea" id="RHEA-COMP:16897"/>
        <dbReference type="Rhea" id="RHEA-COMP:17067"/>
        <dbReference type="ChEBI" id="CHEBI:15378"/>
        <dbReference type="ChEBI" id="CHEBI:136412"/>
        <dbReference type="ChEBI" id="CHEBI:157695"/>
        <dbReference type="ChEBI" id="CHEBI:167181"/>
        <dbReference type="EC" id="4.2.99.18"/>
    </reaction>
</comment>
<dbReference type="GO" id="GO:0034039">
    <property type="term" value="F:8-oxo-7,8-dihydroguanine DNA N-glycosylase activity"/>
    <property type="evidence" value="ECO:0007669"/>
    <property type="project" value="TreeGrafter"/>
</dbReference>
<keyword evidence="14" id="KW-0234">DNA repair</keyword>
<evidence type="ECO:0000313" key="23">
    <source>
        <dbReference type="EMBL" id="QOY86477.1"/>
    </source>
</evidence>
<dbReference type="InterPro" id="IPR020629">
    <property type="entry name" value="FPG_Glyclase"/>
</dbReference>
<reference evidence="23 24" key="1">
    <citation type="submission" date="2020-10" db="EMBL/GenBank/DDBJ databases">
        <title>Complete genome sequence of Paludibaculum fermentans P105T, a facultatively anaerobic acidobacterium capable of dissimilatory Fe(III) reduction.</title>
        <authorList>
            <person name="Dedysh S.N."/>
            <person name="Beletsky A.V."/>
            <person name="Kulichevskaya I.S."/>
            <person name="Mardanov A.V."/>
            <person name="Ravin N.V."/>
        </authorList>
    </citation>
    <scope>NUCLEOTIDE SEQUENCE [LARGE SCALE GENOMIC DNA]</scope>
    <source>
        <strain evidence="23 24">P105</strain>
    </source>
</reference>
<evidence type="ECO:0000256" key="15">
    <source>
        <dbReference type="ARBA" id="ARBA00023239"/>
    </source>
</evidence>
<dbReference type="KEGG" id="pfer:IRI77_27285"/>